<dbReference type="Gene3D" id="2.140.10.30">
    <property type="entry name" value="Dipeptidylpeptidase IV, N-terminal domain"/>
    <property type="match status" value="1"/>
</dbReference>
<dbReference type="InterPro" id="IPR050278">
    <property type="entry name" value="Serine_Prot_S9B/DPPIV"/>
</dbReference>
<dbReference type="InterPro" id="IPR002469">
    <property type="entry name" value="Peptidase_S9B_N"/>
</dbReference>
<dbReference type="PANTHER" id="PTHR11731">
    <property type="entry name" value="PROTEASE FAMILY S9B,C DIPEPTIDYL-PEPTIDASE IV-RELATED"/>
    <property type="match status" value="1"/>
</dbReference>
<keyword evidence="4" id="KW-1185">Reference proteome</keyword>
<evidence type="ECO:0000259" key="1">
    <source>
        <dbReference type="Pfam" id="PF00326"/>
    </source>
</evidence>
<feature type="domain" description="Peptidase S9 prolyl oligopeptidase catalytic" evidence="1">
    <location>
        <begin position="542"/>
        <end position="737"/>
    </location>
</feature>
<dbReference type="AlphaFoldDB" id="A0A505DNH2"/>
<proteinExistence type="predicted"/>
<feature type="domain" description="Dipeptidylpeptidase IV N-terminal" evidence="2">
    <location>
        <begin position="135"/>
        <end position="454"/>
    </location>
</feature>
<accession>A0A505DNH2</accession>
<dbReference type="Gene3D" id="3.40.50.1820">
    <property type="entry name" value="alpha/beta hydrolase"/>
    <property type="match status" value="1"/>
</dbReference>
<dbReference type="InterPro" id="IPR001375">
    <property type="entry name" value="Peptidase_S9_cat"/>
</dbReference>
<dbReference type="RefSeq" id="WP_119100163.1">
    <property type="nucleotide sequence ID" value="NZ_QXMJ01000095.1"/>
</dbReference>
<evidence type="ECO:0000259" key="2">
    <source>
        <dbReference type="Pfam" id="PF00930"/>
    </source>
</evidence>
<name>A0A505DNH2_9ACTN</name>
<dbReference type="GO" id="GO:0006508">
    <property type="term" value="P:proteolysis"/>
    <property type="evidence" value="ECO:0007669"/>
    <property type="project" value="InterPro"/>
</dbReference>
<evidence type="ECO:0000313" key="3">
    <source>
        <dbReference type="EMBL" id="TPQ22181.1"/>
    </source>
</evidence>
<protein>
    <submittedName>
        <fullName evidence="3">S9 family peptidase</fullName>
    </submittedName>
</protein>
<organism evidence="3 4">
    <name type="scientific">Streptomyces sporangiiformans</name>
    <dbReference type="NCBI Taxonomy" id="2315329"/>
    <lineage>
        <taxon>Bacteria</taxon>
        <taxon>Bacillati</taxon>
        <taxon>Actinomycetota</taxon>
        <taxon>Actinomycetes</taxon>
        <taxon>Kitasatosporales</taxon>
        <taxon>Streptomycetaceae</taxon>
        <taxon>Streptomyces</taxon>
    </lineage>
</organism>
<dbReference type="PANTHER" id="PTHR11731:SF118">
    <property type="entry name" value="BLR1971 PROTEIN"/>
    <property type="match status" value="1"/>
</dbReference>
<dbReference type="Pfam" id="PF00326">
    <property type="entry name" value="Peptidase_S9"/>
    <property type="match status" value="1"/>
</dbReference>
<sequence>MHRNPLDVQAYRTAERLLRHHRKELVLGDKVTPRWIEDGARFWYTSNTAAGKRYVLVDPKAGTRQDAFDHERLAVALAAASGQDVDAAALPLPAIQPTADAVEFDAFGEHWRCRLADYVCEKAEGDAPGNPLEAAAPDRKHAVYRAGHDLRARSLDGTRDWALTSDGTEDLDYGANPDYLMYSTLLTKLGLPHLPPAVAWSPDSTRVLTHRTDQRDVRRTHLVRAAPADGGEPALLSPRFPVPGDERIPLAEFVVLDVTTGSVTAARAEPVAMSMMSPIFQKWAWWAEDGSAVYYLSRTRDAHTLSLHRLDPASGAVRTVLTETGPTRVEPAQQQLQPPMVKVLAGGSEVLWYSQRDGWGHLYLFGAENGELLAQVTSGPWGVQEILHVDERERVVYFLASGLVEEDPYRRSVCRAGLDGSGFTRLTDDGLDHAVTVAQNGAYFIDSASTTGTAPVITVRDWTGRVLVELERADITRLEEAGWSRPERFRVTSADGKTDIYGLLYLPHGFDPTRRYPVLDTPYGLPTASRVSPSFDPGYYGYEAEALAALGFVVIAVDGRGSPGRDKAFHDASYGNLGDACGLADHVAALRELAATRPWMDLDRVGVTGMSSGGYAAARALLRHPDVFSVGVAESGMHDFRHLEPGLAEAYHGPFDAEAYAALSNAESADRLSGKLLLIHGGLDDRVPPQVTLRLAERLIAHGKDFELVMVPDADHIYFGYEHYVTQRKWDFLVRHLLNAEPPADYRLPPVPIDMEALAELFG</sequence>
<dbReference type="InterPro" id="IPR029058">
    <property type="entry name" value="AB_hydrolase_fold"/>
</dbReference>
<dbReference type="SUPFAM" id="SSF82171">
    <property type="entry name" value="DPP6 N-terminal domain-like"/>
    <property type="match status" value="1"/>
</dbReference>
<dbReference type="OrthoDB" id="9812921at2"/>
<dbReference type="Proteomes" id="UP000317378">
    <property type="component" value="Unassembled WGS sequence"/>
</dbReference>
<dbReference type="SUPFAM" id="SSF53474">
    <property type="entry name" value="alpha/beta-Hydrolases"/>
    <property type="match status" value="1"/>
</dbReference>
<dbReference type="GO" id="GO:0008236">
    <property type="term" value="F:serine-type peptidase activity"/>
    <property type="evidence" value="ECO:0007669"/>
    <property type="project" value="InterPro"/>
</dbReference>
<dbReference type="EMBL" id="VCHX02000095">
    <property type="protein sequence ID" value="TPQ22181.1"/>
    <property type="molecule type" value="Genomic_DNA"/>
</dbReference>
<dbReference type="Pfam" id="PF00930">
    <property type="entry name" value="DPPIV_N"/>
    <property type="match status" value="1"/>
</dbReference>
<comment type="caution">
    <text evidence="3">The sequence shown here is derived from an EMBL/GenBank/DDBJ whole genome shotgun (WGS) entry which is preliminary data.</text>
</comment>
<gene>
    <name evidence="3" type="ORF">FGD71_010635</name>
</gene>
<reference evidence="3 4" key="1">
    <citation type="submission" date="2019-06" db="EMBL/GenBank/DDBJ databases">
        <title>Streptomyces sporangiiformans sp. nov., a novel actinomycete isolated from soil in Mount Song.</title>
        <authorList>
            <person name="Han L."/>
        </authorList>
    </citation>
    <scope>NUCLEOTIDE SEQUENCE [LARGE SCALE GENOMIC DNA]</scope>
    <source>
        <strain evidence="3 4">NEAU-SSA 1</strain>
    </source>
</reference>
<evidence type="ECO:0000313" key="4">
    <source>
        <dbReference type="Proteomes" id="UP000317378"/>
    </source>
</evidence>